<gene>
    <name evidence="6" type="ORF">C4520_20110</name>
</gene>
<evidence type="ECO:0000256" key="3">
    <source>
        <dbReference type="ARBA" id="ARBA00023136"/>
    </source>
</evidence>
<dbReference type="Gene3D" id="1.20.1250.20">
    <property type="entry name" value="MFS general substrate transporter like domains"/>
    <property type="match status" value="2"/>
</dbReference>
<feature type="transmembrane region" description="Helical" evidence="4">
    <location>
        <begin position="303"/>
        <end position="325"/>
    </location>
</feature>
<feature type="transmembrane region" description="Helical" evidence="4">
    <location>
        <begin position="396"/>
        <end position="417"/>
    </location>
</feature>
<feature type="transmembrane region" description="Helical" evidence="4">
    <location>
        <begin position="273"/>
        <end position="291"/>
    </location>
</feature>
<feature type="transmembrane region" description="Helical" evidence="4">
    <location>
        <begin position="172"/>
        <end position="192"/>
    </location>
</feature>
<evidence type="ECO:0000259" key="5">
    <source>
        <dbReference type="PROSITE" id="PS50850"/>
    </source>
</evidence>
<dbReference type="Proteomes" id="UP000265882">
    <property type="component" value="Unassembled WGS sequence"/>
</dbReference>
<dbReference type="AlphaFoldDB" id="A0A3A4N075"/>
<dbReference type="EMBL" id="QZKU01000134">
    <property type="protein sequence ID" value="RJP15567.1"/>
    <property type="molecule type" value="Genomic_DNA"/>
</dbReference>
<dbReference type="InterPro" id="IPR020846">
    <property type="entry name" value="MFS_dom"/>
</dbReference>
<sequence>MQMGMAVKQKVFYGWWIVLVSSFVIFFGTGIGFYSFGVFVKPLEASFGWSRAAISATIAVWALVYGVTGPVIGALLHKYGARYIIAASALIAGICWLFLSRLTGMSQLFVLMFFSGIGTAGITLIPNQTLISNWFDRYRGRAMGIMMVGIGLGGLTMPPLANFLITTYSWRVSFFVLGLILLGIIPPVLLFIRTRPADMGLEPDGVIHAHDGGSDLQEREARSVVGLSTNQAVRTSSFWLLFGAFACLIFGESGLTVHFVALIDDAGVSSQMAATYWAIAVGISSAGRLGFGFLSDRFNPKNLIATTHGLHAVALVLLLVFFLYLKIQSPAVLLPFSILYGLSLGGSAVLLPVVVARCFGMLSFSKLLGLLMSGFALGVVGGPVVAGSIADATGSYTLAIILFIAAFLTAAAAVSFVRLDLAKKQVNLIPSGSPGIET</sequence>
<dbReference type="PROSITE" id="PS50850">
    <property type="entry name" value="MFS"/>
    <property type="match status" value="1"/>
</dbReference>
<dbReference type="GO" id="GO:0022857">
    <property type="term" value="F:transmembrane transporter activity"/>
    <property type="evidence" value="ECO:0007669"/>
    <property type="project" value="InterPro"/>
</dbReference>
<dbReference type="InterPro" id="IPR050327">
    <property type="entry name" value="Proton-linked_MCT"/>
</dbReference>
<dbReference type="SUPFAM" id="SSF103473">
    <property type="entry name" value="MFS general substrate transporter"/>
    <property type="match status" value="1"/>
</dbReference>
<dbReference type="InterPro" id="IPR011701">
    <property type="entry name" value="MFS"/>
</dbReference>
<feature type="transmembrane region" description="Helical" evidence="4">
    <location>
        <begin position="52"/>
        <end position="76"/>
    </location>
</feature>
<feature type="transmembrane region" description="Helical" evidence="4">
    <location>
        <begin position="145"/>
        <end position="166"/>
    </location>
</feature>
<organism evidence="6 7">
    <name type="scientific">Abyssobacteria bacterium (strain SURF_5)</name>
    <dbReference type="NCBI Taxonomy" id="2093360"/>
    <lineage>
        <taxon>Bacteria</taxon>
        <taxon>Pseudomonadati</taxon>
        <taxon>Candidatus Hydrogenedentota</taxon>
        <taxon>Candidatus Abyssobacteria</taxon>
    </lineage>
</organism>
<feature type="transmembrane region" description="Helical" evidence="4">
    <location>
        <begin position="331"/>
        <end position="355"/>
    </location>
</feature>
<feature type="transmembrane region" description="Helical" evidence="4">
    <location>
        <begin position="238"/>
        <end position="261"/>
    </location>
</feature>
<protein>
    <submittedName>
        <fullName evidence="6">MFS transporter</fullName>
    </submittedName>
</protein>
<dbReference type="CDD" id="cd17355">
    <property type="entry name" value="MFS_YcxA_like"/>
    <property type="match status" value="1"/>
</dbReference>
<feature type="transmembrane region" description="Helical" evidence="4">
    <location>
        <begin position="105"/>
        <end position="125"/>
    </location>
</feature>
<feature type="transmembrane region" description="Helical" evidence="4">
    <location>
        <begin position="12"/>
        <end position="40"/>
    </location>
</feature>
<keyword evidence="2 4" id="KW-1133">Transmembrane helix</keyword>
<feature type="transmembrane region" description="Helical" evidence="4">
    <location>
        <begin position="83"/>
        <end position="99"/>
    </location>
</feature>
<dbReference type="PANTHER" id="PTHR11360">
    <property type="entry name" value="MONOCARBOXYLATE TRANSPORTER"/>
    <property type="match status" value="1"/>
</dbReference>
<proteinExistence type="predicted"/>
<feature type="transmembrane region" description="Helical" evidence="4">
    <location>
        <begin position="367"/>
        <end position="390"/>
    </location>
</feature>
<feature type="domain" description="Major facilitator superfamily (MFS) profile" evidence="5">
    <location>
        <begin position="18"/>
        <end position="423"/>
    </location>
</feature>
<evidence type="ECO:0000313" key="6">
    <source>
        <dbReference type="EMBL" id="RJP15567.1"/>
    </source>
</evidence>
<evidence type="ECO:0000256" key="1">
    <source>
        <dbReference type="ARBA" id="ARBA00022692"/>
    </source>
</evidence>
<name>A0A3A4N075_ABYX5</name>
<comment type="caution">
    <text evidence="6">The sequence shown here is derived from an EMBL/GenBank/DDBJ whole genome shotgun (WGS) entry which is preliminary data.</text>
</comment>
<dbReference type="InterPro" id="IPR036259">
    <property type="entry name" value="MFS_trans_sf"/>
</dbReference>
<evidence type="ECO:0000256" key="4">
    <source>
        <dbReference type="SAM" id="Phobius"/>
    </source>
</evidence>
<evidence type="ECO:0000256" key="2">
    <source>
        <dbReference type="ARBA" id="ARBA00022989"/>
    </source>
</evidence>
<evidence type="ECO:0000313" key="7">
    <source>
        <dbReference type="Proteomes" id="UP000265882"/>
    </source>
</evidence>
<dbReference type="Pfam" id="PF07690">
    <property type="entry name" value="MFS_1"/>
    <property type="match status" value="1"/>
</dbReference>
<accession>A0A3A4N075</accession>
<keyword evidence="1 4" id="KW-0812">Transmembrane</keyword>
<reference evidence="6 7" key="1">
    <citation type="journal article" date="2017" name="ISME J.">
        <title>Energy and carbon metabolisms in a deep terrestrial subsurface fluid microbial community.</title>
        <authorList>
            <person name="Momper L."/>
            <person name="Jungbluth S.P."/>
            <person name="Lee M.D."/>
            <person name="Amend J.P."/>
        </authorList>
    </citation>
    <scope>NUCLEOTIDE SEQUENCE [LARGE SCALE GENOMIC DNA]</scope>
    <source>
        <strain evidence="6">SURF_5</strain>
    </source>
</reference>
<keyword evidence="3 4" id="KW-0472">Membrane</keyword>
<dbReference type="PANTHER" id="PTHR11360:SF290">
    <property type="entry name" value="MONOCARBOXYLATE MFS PERMEASE"/>
    <property type="match status" value="1"/>
</dbReference>